<dbReference type="SMART" id="SM00014">
    <property type="entry name" value="acidPPc"/>
    <property type="match status" value="1"/>
</dbReference>
<evidence type="ECO:0000256" key="2">
    <source>
        <dbReference type="ARBA" id="ARBA00022475"/>
    </source>
</evidence>
<dbReference type="InterPro" id="IPR000326">
    <property type="entry name" value="PAP2/HPO"/>
</dbReference>
<dbReference type="Proteomes" id="UP001416858">
    <property type="component" value="Unassembled WGS sequence"/>
</dbReference>
<gene>
    <name evidence="10" type="ORF">Rcae01_00443</name>
</gene>
<feature type="region of interest" description="Disordered" evidence="7">
    <location>
        <begin position="255"/>
        <end position="275"/>
    </location>
</feature>
<comment type="subcellular location">
    <subcellularLocation>
        <location evidence="1">Cell membrane</location>
        <topology evidence="1">Multi-pass membrane protein</topology>
    </subcellularLocation>
</comment>
<keyword evidence="11" id="KW-1185">Reference proteome</keyword>
<organism evidence="10 11">
    <name type="scientific">Novipirellula caenicola</name>
    <dbReference type="NCBI Taxonomy" id="1536901"/>
    <lineage>
        <taxon>Bacteria</taxon>
        <taxon>Pseudomonadati</taxon>
        <taxon>Planctomycetota</taxon>
        <taxon>Planctomycetia</taxon>
        <taxon>Pirellulales</taxon>
        <taxon>Pirellulaceae</taxon>
        <taxon>Novipirellula</taxon>
    </lineage>
</organism>
<evidence type="ECO:0000259" key="9">
    <source>
        <dbReference type="SMART" id="SM00014"/>
    </source>
</evidence>
<evidence type="ECO:0000256" key="6">
    <source>
        <dbReference type="ARBA" id="ARBA00023136"/>
    </source>
</evidence>
<dbReference type="Pfam" id="PF01569">
    <property type="entry name" value="PAP2"/>
    <property type="match status" value="1"/>
</dbReference>
<proteinExistence type="predicted"/>
<keyword evidence="4" id="KW-0378">Hydrolase</keyword>
<evidence type="ECO:0000256" key="7">
    <source>
        <dbReference type="SAM" id="MobiDB-lite"/>
    </source>
</evidence>
<dbReference type="PANTHER" id="PTHR14969:SF62">
    <property type="entry name" value="DECAPRENYLPHOSPHORYL-5-PHOSPHORIBOSE PHOSPHATASE RV3807C-RELATED"/>
    <property type="match status" value="1"/>
</dbReference>
<evidence type="ECO:0000313" key="10">
    <source>
        <dbReference type="EMBL" id="GAA5505003.1"/>
    </source>
</evidence>
<feature type="transmembrane region" description="Helical" evidence="8">
    <location>
        <begin position="202"/>
        <end position="222"/>
    </location>
</feature>
<sequence>MSHRDYAKSRSKLSMFGGADADELAPFRTTSLMWMSGISLLIVPMLTLIDVPVGRWLAVNRPSKEIASVFELAGYFSHATGVFLILLCILLMAPRRRRYVPRLAVLAMGAGAVSTLAKMFVLRERPSRINLDIATYDKAWHWVFDWSLDQVATFDAGTRAFPSSNMAVAAAFAIGLAAVLPRGRWVFAMMLIGTMLQRMYSGAHFISDVFGGAAFGLIWGYVCFHPKLLGSLFDRMESERRPKRPLFEEKLPRIDEANRVDEASTDDEDEGRIAA</sequence>
<comment type="caution">
    <text evidence="10">The sequence shown here is derived from an EMBL/GenBank/DDBJ whole genome shotgun (WGS) entry which is preliminary data.</text>
</comment>
<dbReference type="Gene3D" id="1.20.144.10">
    <property type="entry name" value="Phosphatidic acid phosphatase type 2/haloperoxidase"/>
    <property type="match status" value="1"/>
</dbReference>
<keyword evidence="3 8" id="KW-0812">Transmembrane</keyword>
<evidence type="ECO:0000256" key="8">
    <source>
        <dbReference type="SAM" id="Phobius"/>
    </source>
</evidence>
<dbReference type="PANTHER" id="PTHR14969">
    <property type="entry name" value="SPHINGOSINE-1-PHOSPHATE PHOSPHOHYDROLASE"/>
    <property type="match status" value="1"/>
</dbReference>
<dbReference type="InterPro" id="IPR036938">
    <property type="entry name" value="PAP2/HPO_sf"/>
</dbReference>
<feature type="transmembrane region" description="Helical" evidence="8">
    <location>
        <begin position="163"/>
        <end position="181"/>
    </location>
</feature>
<name>A0ABP9VIH0_9BACT</name>
<dbReference type="RefSeq" id="WP_345682103.1">
    <property type="nucleotide sequence ID" value="NZ_BAABRO010000001.1"/>
</dbReference>
<dbReference type="EMBL" id="BAABRO010000001">
    <property type="protein sequence ID" value="GAA5505003.1"/>
    <property type="molecule type" value="Genomic_DNA"/>
</dbReference>
<keyword evidence="6 8" id="KW-0472">Membrane</keyword>
<feature type="transmembrane region" description="Helical" evidence="8">
    <location>
        <begin position="32"/>
        <end position="52"/>
    </location>
</feature>
<evidence type="ECO:0000256" key="1">
    <source>
        <dbReference type="ARBA" id="ARBA00004651"/>
    </source>
</evidence>
<evidence type="ECO:0000256" key="3">
    <source>
        <dbReference type="ARBA" id="ARBA00022692"/>
    </source>
</evidence>
<accession>A0ABP9VIH0</accession>
<feature type="compositionally biased region" description="Acidic residues" evidence="7">
    <location>
        <begin position="263"/>
        <end position="275"/>
    </location>
</feature>
<dbReference type="SUPFAM" id="SSF48317">
    <property type="entry name" value="Acid phosphatase/Vanadium-dependent haloperoxidase"/>
    <property type="match status" value="1"/>
</dbReference>
<keyword evidence="2" id="KW-1003">Cell membrane</keyword>
<evidence type="ECO:0000256" key="5">
    <source>
        <dbReference type="ARBA" id="ARBA00022989"/>
    </source>
</evidence>
<protein>
    <recommendedName>
        <fullName evidence="9">Phosphatidic acid phosphatase type 2/haloperoxidase domain-containing protein</fullName>
    </recommendedName>
</protein>
<feature type="transmembrane region" description="Helical" evidence="8">
    <location>
        <begin position="72"/>
        <end position="91"/>
    </location>
</feature>
<keyword evidence="5 8" id="KW-1133">Transmembrane helix</keyword>
<evidence type="ECO:0000313" key="11">
    <source>
        <dbReference type="Proteomes" id="UP001416858"/>
    </source>
</evidence>
<evidence type="ECO:0000256" key="4">
    <source>
        <dbReference type="ARBA" id="ARBA00022801"/>
    </source>
</evidence>
<reference evidence="10 11" key="1">
    <citation type="submission" date="2024-02" db="EMBL/GenBank/DDBJ databases">
        <title>Rhodopirellula caenicola NBRC 110016.</title>
        <authorList>
            <person name="Ichikawa N."/>
            <person name="Katano-Makiyama Y."/>
            <person name="Hidaka K."/>
        </authorList>
    </citation>
    <scope>NUCLEOTIDE SEQUENCE [LARGE SCALE GENOMIC DNA]</scope>
    <source>
        <strain evidence="10 11">NBRC 110016</strain>
    </source>
</reference>
<feature type="domain" description="Phosphatidic acid phosphatase type 2/haloperoxidase" evidence="9">
    <location>
        <begin position="100"/>
        <end position="224"/>
    </location>
</feature>
<feature type="transmembrane region" description="Helical" evidence="8">
    <location>
        <begin position="103"/>
        <end position="122"/>
    </location>
</feature>